<feature type="transmembrane region" description="Helical" evidence="2">
    <location>
        <begin position="236"/>
        <end position="258"/>
    </location>
</feature>
<dbReference type="InParanoid" id="A0A6P7P1F9"/>
<protein>
    <submittedName>
        <fullName evidence="4">Transmembrane protein 79</fullName>
    </submittedName>
</protein>
<dbReference type="GeneID" id="114866056"/>
<feature type="region of interest" description="Disordered" evidence="1">
    <location>
        <begin position="1"/>
        <end position="160"/>
    </location>
</feature>
<organism evidence="3 4">
    <name type="scientific">Betta splendens</name>
    <name type="common">Siamese fighting fish</name>
    <dbReference type="NCBI Taxonomy" id="158456"/>
    <lineage>
        <taxon>Eukaryota</taxon>
        <taxon>Metazoa</taxon>
        <taxon>Chordata</taxon>
        <taxon>Craniata</taxon>
        <taxon>Vertebrata</taxon>
        <taxon>Euteleostomi</taxon>
        <taxon>Actinopterygii</taxon>
        <taxon>Neopterygii</taxon>
        <taxon>Teleostei</taxon>
        <taxon>Neoteleostei</taxon>
        <taxon>Acanthomorphata</taxon>
        <taxon>Anabantaria</taxon>
        <taxon>Anabantiformes</taxon>
        <taxon>Anabantoidei</taxon>
        <taxon>Osphronemidae</taxon>
        <taxon>Betta</taxon>
    </lineage>
</organism>
<feature type="compositionally biased region" description="Basic and acidic residues" evidence="1">
    <location>
        <begin position="123"/>
        <end position="160"/>
    </location>
</feature>
<dbReference type="Gene3D" id="1.20.120.550">
    <property type="entry name" value="Membrane associated eicosanoid/glutathione metabolism-like domain"/>
    <property type="match status" value="1"/>
</dbReference>
<feature type="compositionally biased region" description="Acidic residues" evidence="1">
    <location>
        <begin position="47"/>
        <end position="72"/>
    </location>
</feature>
<dbReference type="InterPro" id="IPR023352">
    <property type="entry name" value="MAPEG-like_dom_sf"/>
</dbReference>
<sequence length="424" mass="47624">MSGLSGPGPESEDVALSPAGLTAEPQTGAREMLLENNSDEETNRITDDEEEEDDDEEEEVNDQDEEEEEEEEMCKSAHLEPSTLPWSGDKKLHTDNWAEGASEPDESDAGLSGEGQDLSVEQSRARWRESMPEGERWRDEEVEEQRDRKWDDSAADERDANWMSEKGTLGFTPQVTIVHPCSKEPPEESRRFAEKDEMRAQQTEPDSAAHFYPDWAEQDQKYYCEDLCGEKLRASVALAAAAVLFPLLVWGGYALLPFDSPQLDGPALRLVYTLRCAFFATIPIMLGVLVQGAARLRYSALTPLYQNEVVNRDVAVHRHYVNDSLGLFLFYFLQLAVMATYVSQDLVKLVPLLTIVFVFGRLIYWLCLALNSSFRGLGFGFSFFPILAMLGLNLYFVCSSIGEGSVFHVAPPTTPPPPQRSWWG</sequence>
<reference evidence="4" key="1">
    <citation type="submission" date="2025-08" db="UniProtKB">
        <authorList>
            <consortium name="RefSeq"/>
        </authorList>
    </citation>
    <scope>IDENTIFICATION</scope>
</reference>
<dbReference type="OrthoDB" id="8887147at2759"/>
<name>A0A6P7P1F9_BETSP</name>
<dbReference type="Proteomes" id="UP000515150">
    <property type="component" value="Chromosome 11"/>
</dbReference>
<dbReference type="PANTHER" id="PTHR31004">
    <property type="entry name" value="TRANSMEMBRANE PROTEIN 79"/>
    <property type="match status" value="1"/>
</dbReference>
<dbReference type="GO" id="GO:0045055">
    <property type="term" value="P:regulated exocytosis"/>
    <property type="evidence" value="ECO:0007669"/>
    <property type="project" value="TreeGrafter"/>
</dbReference>
<dbReference type="SUPFAM" id="SSF161084">
    <property type="entry name" value="MAPEG domain-like"/>
    <property type="match status" value="1"/>
</dbReference>
<dbReference type="GO" id="GO:0005765">
    <property type="term" value="C:lysosomal membrane"/>
    <property type="evidence" value="ECO:0007669"/>
    <property type="project" value="TreeGrafter"/>
</dbReference>
<evidence type="ECO:0000256" key="1">
    <source>
        <dbReference type="SAM" id="MobiDB-lite"/>
    </source>
</evidence>
<evidence type="ECO:0000256" key="2">
    <source>
        <dbReference type="SAM" id="Phobius"/>
    </source>
</evidence>
<dbReference type="AlphaFoldDB" id="A0A6P7P1F9"/>
<feature type="transmembrane region" description="Helical" evidence="2">
    <location>
        <begin position="325"/>
        <end position="343"/>
    </location>
</feature>
<dbReference type="PANTHER" id="PTHR31004:SF2">
    <property type="entry name" value="TRANSMEMBRANE PROTEIN 79A"/>
    <property type="match status" value="1"/>
</dbReference>
<proteinExistence type="predicted"/>
<dbReference type="GO" id="GO:0032588">
    <property type="term" value="C:trans-Golgi network membrane"/>
    <property type="evidence" value="ECO:0007669"/>
    <property type="project" value="TreeGrafter"/>
</dbReference>
<gene>
    <name evidence="4" type="primary">tmem79a</name>
</gene>
<keyword evidence="2" id="KW-1133">Transmembrane helix</keyword>
<evidence type="ECO:0000313" key="3">
    <source>
        <dbReference type="Proteomes" id="UP000515150"/>
    </source>
</evidence>
<feature type="transmembrane region" description="Helical" evidence="2">
    <location>
        <begin position="377"/>
        <end position="397"/>
    </location>
</feature>
<feature type="transmembrane region" description="Helical" evidence="2">
    <location>
        <begin position="349"/>
        <end position="370"/>
    </location>
</feature>
<dbReference type="KEGG" id="bspl:114866056"/>
<dbReference type="CTD" id="796128"/>
<accession>A0A6P7P1F9</accession>
<evidence type="ECO:0000313" key="4">
    <source>
        <dbReference type="RefSeq" id="XP_029023494.1"/>
    </source>
</evidence>
<keyword evidence="3" id="KW-1185">Reference proteome</keyword>
<keyword evidence="2 4" id="KW-0812">Transmembrane</keyword>
<keyword evidence="2" id="KW-0472">Membrane</keyword>
<dbReference type="RefSeq" id="XP_029023494.1">
    <property type="nucleotide sequence ID" value="XM_029167661.3"/>
</dbReference>
<feature type="transmembrane region" description="Helical" evidence="2">
    <location>
        <begin position="270"/>
        <end position="290"/>
    </location>
</feature>